<evidence type="ECO:0000256" key="1">
    <source>
        <dbReference type="SAM" id="MobiDB-lite"/>
    </source>
</evidence>
<feature type="compositionally biased region" description="Polar residues" evidence="1">
    <location>
        <begin position="287"/>
        <end position="308"/>
    </location>
</feature>
<feature type="compositionally biased region" description="Polar residues" evidence="1">
    <location>
        <begin position="472"/>
        <end position="483"/>
    </location>
</feature>
<dbReference type="AlphaFoldDB" id="A0A4S9KJP2"/>
<protein>
    <recommendedName>
        <fullName evidence="4">Zn(2)-C6 fungal-type domain-containing protein</fullName>
    </recommendedName>
</protein>
<proteinExistence type="predicted"/>
<evidence type="ECO:0000313" key="3">
    <source>
        <dbReference type="Proteomes" id="UP000306584"/>
    </source>
</evidence>
<feature type="compositionally biased region" description="Basic and acidic residues" evidence="1">
    <location>
        <begin position="168"/>
        <end position="181"/>
    </location>
</feature>
<comment type="caution">
    <text evidence="2">The sequence shown here is derived from an EMBL/GenBank/DDBJ whole genome shotgun (WGS) entry which is preliminary data.</text>
</comment>
<feature type="region of interest" description="Disordered" evidence="1">
    <location>
        <begin position="470"/>
        <end position="489"/>
    </location>
</feature>
<reference evidence="2 3" key="1">
    <citation type="submission" date="2018-10" db="EMBL/GenBank/DDBJ databases">
        <title>Fifty Aureobasidium pullulans genomes reveal a recombining polyextremotolerant generalist.</title>
        <authorList>
            <person name="Gostincar C."/>
            <person name="Turk M."/>
            <person name="Zajc J."/>
            <person name="Gunde-Cimerman N."/>
        </authorList>
    </citation>
    <scope>NUCLEOTIDE SEQUENCE [LARGE SCALE GENOMIC DNA]</scope>
    <source>
        <strain evidence="2 3">EXF-6604</strain>
    </source>
</reference>
<dbReference type="EMBL" id="QZBD01000407">
    <property type="protein sequence ID" value="THY15764.1"/>
    <property type="molecule type" value="Genomic_DNA"/>
</dbReference>
<dbReference type="Proteomes" id="UP000306584">
    <property type="component" value="Unassembled WGS sequence"/>
</dbReference>
<name>A0A4S9KJP2_AURPU</name>
<accession>A0A4S9KJP2</accession>
<sequence length="489" mass="55087">MGPSPELGEQKPSQYLPPVRFYRTGKEAVPRDAAVIRLHPPLYAGDFDNPKLRNAYYWEQLDPNNKEEEKLRLALHYGEERNPRCENCEKEDRACMSGLGKRYQNASCAFCIRRHLHCSQANGARKKTSASVRPATDPPVRNNIDPPVRKSTDSPYQPGHGRSHKRRLNDTGAREATEPPVKRTRASMNGRMQMSTAILDDEFHTPMESRSRSVYSIASLHGSDTSLGDSQKTDIGIIVHDSRADYDLLLSNKGQHDVDGRHDVESPAVDIHRDERLTSFTPHLPSGSYTKPQNAGPNSTQSQEVVIQQSSNHGTNIFEELSKYFSTLNSKHDKLVRELRSANTRLTRRVDQLENPQTNSWQNLEARLVALEKMPTPQQHGQESCTTATATRMLEARLLKLEKADAGLSDGDGMGDGLKRLEGLTERERGERRAQAGRIENRVTNLRDEQAVLQNEHIGLNTRLNDLAKKMQQVSRAQTQGSSGEERRY</sequence>
<organism evidence="2 3">
    <name type="scientific">Aureobasidium pullulans</name>
    <name type="common">Black yeast</name>
    <name type="synonym">Pullularia pullulans</name>
    <dbReference type="NCBI Taxonomy" id="5580"/>
    <lineage>
        <taxon>Eukaryota</taxon>
        <taxon>Fungi</taxon>
        <taxon>Dikarya</taxon>
        <taxon>Ascomycota</taxon>
        <taxon>Pezizomycotina</taxon>
        <taxon>Dothideomycetes</taxon>
        <taxon>Dothideomycetidae</taxon>
        <taxon>Dothideales</taxon>
        <taxon>Saccotheciaceae</taxon>
        <taxon>Aureobasidium</taxon>
    </lineage>
</organism>
<evidence type="ECO:0008006" key="4">
    <source>
        <dbReference type="Google" id="ProtNLM"/>
    </source>
</evidence>
<feature type="compositionally biased region" description="Basic and acidic residues" evidence="1">
    <location>
        <begin position="258"/>
        <end position="277"/>
    </location>
</feature>
<gene>
    <name evidence="2" type="ORF">D6D01_07842</name>
</gene>
<feature type="region of interest" description="Disordered" evidence="1">
    <location>
        <begin position="122"/>
        <end position="182"/>
    </location>
</feature>
<evidence type="ECO:0000313" key="2">
    <source>
        <dbReference type="EMBL" id="THY15764.1"/>
    </source>
</evidence>
<feature type="region of interest" description="Disordered" evidence="1">
    <location>
        <begin position="258"/>
        <end position="308"/>
    </location>
</feature>